<accession>A0AB39AHT9</accession>
<proteinExistence type="predicted"/>
<gene>
    <name evidence="1" type="ORF">ABKQ52_63</name>
</gene>
<name>A0AB39AHT9_9VIRU</name>
<evidence type="ECO:0000313" key="1">
    <source>
        <dbReference type="EMBL" id="XDG30340.1"/>
    </source>
</evidence>
<sequence length="90" mass="9910">MGSTEVSMTGTIFTVAVSQPRSDLHISKRQDGAYVSIKNDEVYLKQGGTVTVITKVGFSIFAANMVCNHGEIYPVKEVHISARMWGPYEE</sequence>
<organism evidence="1">
    <name type="scientific">Pseudomonas phage vB_PaeP_HTN1</name>
    <dbReference type="NCBI Taxonomy" id="3236646"/>
    <lineage>
        <taxon>Viruses</taxon>
    </lineage>
</organism>
<reference evidence="1" key="2">
    <citation type="submission" date="2024-08" db="EMBL/GenBank/DDBJ databases">
        <title>Characterization of Pseudomonas aeruginosa phages for therapeutic use.</title>
        <authorList>
            <person name="Nour El-Din H."/>
        </authorList>
    </citation>
    <scope>NUCLEOTIDE SEQUENCE</scope>
</reference>
<dbReference type="EMBL" id="PP916318">
    <property type="protein sequence ID" value="XDG30340.1"/>
    <property type="molecule type" value="Genomic_DNA"/>
</dbReference>
<protein>
    <submittedName>
        <fullName evidence="1">Uncharacterized protein</fullName>
    </submittedName>
</protein>
<reference evidence="1" key="1">
    <citation type="submission" date="2024-06" db="EMBL/GenBank/DDBJ databases">
        <authorList>
            <person name="Peters D.L."/>
        </authorList>
    </citation>
    <scope>NUCLEOTIDE SEQUENCE</scope>
</reference>